<evidence type="ECO:0008006" key="5">
    <source>
        <dbReference type="Google" id="ProtNLM"/>
    </source>
</evidence>
<gene>
    <name evidence="3" type="ORF">I4J89_29695</name>
</gene>
<dbReference type="EMBL" id="JADQTO010000016">
    <property type="protein sequence ID" value="MBG0565634.1"/>
    <property type="molecule type" value="Genomic_DNA"/>
</dbReference>
<evidence type="ECO:0000256" key="1">
    <source>
        <dbReference type="SAM" id="MobiDB-lite"/>
    </source>
</evidence>
<keyword evidence="2" id="KW-0812">Transmembrane</keyword>
<dbReference type="AlphaFoldDB" id="A0A931G4U8"/>
<comment type="caution">
    <text evidence="3">The sequence shown here is derived from an EMBL/GenBank/DDBJ whole genome shotgun (WGS) entry which is preliminary data.</text>
</comment>
<evidence type="ECO:0000256" key="2">
    <source>
        <dbReference type="SAM" id="Phobius"/>
    </source>
</evidence>
<keyword evidence="4" id="KW-1185">Reference proteome</keyword>
<evidence type="ECO:0000313" key="4">
    <source>
        <dbReference type="Proteomes" id="UP000598146"/>
    </source>
</evidence>
<protein>
    <recommendedName>
        <fullName evidence="5">DUF4878 domain-containing protein</fullName>
    </recommendedName>
</protein>
<name>A0A931G4U8_9ACTN</name>
<accession>A0A931G4U8</accession>
<feature type="region of interest" description="Disordered" evidence="1">
    <location>
        <begin position="1"/>
        <end position="32"/>
    </location>
</feature>
<keyword evidence="2" id="KW-0472">Membrane</keyword>
<dbReference type="RefSeq" id="WP_196417416.1">
    <property type="nucleotide sequence ID" value="NZ_JADQTO010000016.1"/>
</dbReference>
<evidence type="ECO:0000313" key="3">
    <source>
        <dbReference type="EMBL" id="MBG0565634.1"/>
    </source>
</evidence>
<organism evidence="3 4">
    <name type="scientific">Actinoplanes aureus</name>
    <dbReference type="NCBI Taxonomy" id="2792083"/>
    <lineage>
        <taxon>Bacteria</taxon>
        <taxon>Bacillati</taxon>
        <taxon>Actinomycetota</taxon>
        <taxon>Actinomycetes</taxon>
        <taxon>Micromonosporales</taxon>
        <taxon>Micromonosporaceae</taxon>
        <taxon>Actinoplanes</taxon>
    </lineage>
</organism>
<sequence length="172" mass="18102">MSSAPYAPPPFDGSVPPPPPGPGVHPPFPAPPVEGKGRRIGLGFGIGGGVLLLVCGGGAAALFGVFSAADDALNEQATVVVSRYVDAVQKRDFDKAYRQLCQDTKDDVSQSEYTAELSASEPIQSYQIGDFNALTWNVPVRVTYTDGDVGDLRARIQQNTSTGAFEVCELGE</sequence>
<reference evidence="3" key="1">
    <citation type="submission" date="2020-11" db="EMBL/GenBank/DDBJ databases">
        <title>Isolation and identification of active actinomycetes.</title>
        <authorList>
            <person name="Sun X."/>
        </authorList>
    </citation>
    <scope>NUCLEOTIDE SEQUENCE</scope>
    <source>
        <strain evidence="3">NEAU-A11</strain>
    </source>
</reference>
<proteinExistence type="predicted"/>
<dbReference type="Proteomes" id="UP000598146">
    <property type="component" value="Unassembled WGS sequence"/>
</dbReference>
<keyword evidence="2" id="KW-1133">Transmembrane helix</keyword>
<feature type="transmembrane region" description="Helical" evidence="2">
    <location>
        <begin position="42"/>
        <end position="66"/>
    </location>
</feature>